<sequence>MKIEHINLVIKDLEQSLRFYRAAFPHWKIRAKGGGEWYGKARTWVHFGDENHYLALNEFGEGRNRDRAGHSVGLAHFAFETQNLDAMIARLEQAGFEIADNGANETFRRNVYFIDPDGFEVEFVQYLSDLPNERNI</sequence>
<comment type="caution">
    <text evidence="2">The sequence shown here is derived from an EMBL/GenBank/DDBJ whole genome shotgun (WGS) entry which is preliminary data.</text>
</comment>
<protein>
    <submittedName>
        <fullName evidence="2">VOC family protein</fullName>
    </submittedName>
</protein>
<proteinExistence type="predicted"/>
<keyword evidence="3" id="KW-1185">Reference proteome</keyword>
<dbReference type="SUPFAM" id="SSF54593">
    <property type="entry name" value="Glyoxalase/Bleomycin resistance protein/Dihydroxybiphenyl dioxygenase"/>
    <property type="match status" value="1"/>
</dbReference>
<evidence type="ECO:0000313" key="2">
    <source>
        <dbReference type="EMBL" id="MBC5849696.1"/>
    </source>
</evidence>
<dbReference type="InterPro" id="IPR004360">
    <property type="entry name" value="Glyas_Fos-R_dOase_dom"/>
</dbReference>
<dbReference type="InterPro" id="IPR029068">
    <property type="entry name" value="Glyas_Bleomycin-R_OHBP_Dase"/>
</dbReference>
<dbReference type="RefSeq" id="WP_187025139.1">
    <property type="nucleotide sequence ID" value="NZ_JACRUP010000001.1"/>
</dbReference>
<dbReference type="Proteomes" id="UP000615796">
    <property type="component" value="Unassembled WGS sequence"/>
</dbReference>
<dbReference type="PROSITE" id="PS51819">
    <property type="entry name" value="VOC"/>
    <property type="match status" value="1"/>
</dbReference>
<reference evidence="2" key="1">
    <citation type="submission" date="2020-08" db="EMBL/GenBank/DDBJ databases">
        <title>Genome Sequencing and Pan-Genome Analysis of Migratory bird Vibrio Strains, Inner Mongolia.</title>
        <authorList>
            <person name="Zheng L."/>
        </authorList>
    </citation>
    <scope>NUCLEOTIDE SEQUENCE</scope>
    <source>
        <strain evidence="2">M13F</strain>
    </source>
</reference>
<organism evidence="2 3">
    <name type="scientific">Vibrio metschnikovii</name>
    <dbReference type="NCBI Taxonomy" id="28172"/>
    <lineage>
        <taxon>Bacteria</taxon>
        <taxon>Pseudomonadati</taxon>
        <taxon>Pseudomonadota</taxon>
        <taxon>Gammaproteobacteria</taxon>
        <taxon>Vibrionales</taxon>
        <taxon>Vibrionaceae</taxon>
        <taxon>Vibrio</taxon>
    </lineage>
</organism>
<dbReference type="Gene3D" id="3.10.180.10">
    <property type="entry name" value="2,3-Dihydroxybiphenyl 1,2-Dioxygenase, domain 1"/>
    <property type="match status" value="1"/>
</dbReference>
<dbReference type="InterPro" id="IPR051332">
    <property type="entry name" value="Fosfomycin_Res_Enzymes"/>
</dbReference>
<dbReference type="PANTHER" id="PTHR36113">
    <property type="entry name" value="LYASE, PUTATIVE-RELATED-RELATED"/>
    <property type="match status" value="1"/>
</dbReference>
<dbReference type="InterPro" id="IPR037523">
    <property type="entry name" value="VOC_core"/>
</dbReference>
<dbReference type="Pfam" id="PF00903">
    <property type="entry name" value="Glyoxalase"/>
    <property type="match status" value="1"/>
</dbReference>
<feature type="domain" description="VOC" evidence="1">
    <location>
        <begin position="2"/>
        <end position="126"/>
    </location>
</feature>
<gene>
    <name evidence="2" type="ORF">H8Q88_01810</name>
</gene>
<evidence type="ECO:0000259" key="1">
    <source>
        <dbReference type="PROSITE" id="PS51819"/>
    </source>
</evidence>
<accession>A0A9X0UHA8</accession>
<evidence type="ECO:0000313" key="3">
    <source>
        <dbReference type="Proteomes" id="UP000615796"/>
    </source>
</evidence>
<name>A0A9X0UHA8_VIBME</name>
<dbReference type="CDD" id="cd06587">
    <property type="entry name" value="VOC"/>
    <property type="match status" value="1"/>
</dbReference>
<dbReference type="AlphaFoldDB" id="A0A9X0UHA8"/>
<dbReference type="PANTHER" id="PTHR36113:SF1">
    <property type="entry name" value="GLYOXALASE_BLEOMYCIN RESISTANCE PROTEIN_DIOXYGENASE"/>
    <property type="match status" value="1"/>
</dbReference>
<dbReference type="EMBL" id="JACRUP010000001">
    <property type="protein sequence ID" value="MBC5849696.1"/>
    <property type="molecule type" value="Genomic_DNA"/>
</dbReference>